<sequence>MPGVEETRVHPETGKTLVRGVRTVTLTFRSQSETVELPGWYPADDPTADQGIHDAKDMQVSDRVINTMKAREIGVMTPGQVRSVRKKLRLSQRDAGRLIGGGPNAFQKYESGDVVLSKAADTALRLLSNNPKRLDELLGEQHMA</sequence>
<dbReference type="SUPFAM" id="SSF47413">
    <property type="entry name" value="lambda repressor-like DNA-binding domains"/>
    <property type="match status" value="1"/>
</dbReference>
<dbReference type="GO" id="GO:0003677">
    <property type="term" value="F:DNA binding"/>
    <property type="evidence" value="ECO:0007669"/>
    <property type="project" value="InterPro"/>
</dbReference>
<dbReference type="InterPro" id="IPR010982">
    <property type="entry name" value="Lambda_DNA-bd_dom_sf"/>
</dbReference>
<protein>
    <submittedName>
        <fullName evidence="1">Xre family transcriptional regulator</fullName>
    </submittedName>
</protein>
<evidence type="ECO:0000313" key="1">
    <source>
        <dbReference type="EMBL" id="TCO70249.1"/>
    </source>
</evidence>
<dbReference type="CDD" id="cd00093">
    <property type="entry name" value="HTH_XRE"/>
    <property type="match status" value="1"/>
</dbReference>
<dbReference type="Gene3D" id="1.10.260.40">
    <property type="entry name" value="lambda repressor-like DNA-binding domains"/>
    <property type="match status" value="1"/>
</dbReference>
<comment type="caution">
    <text evidence="1">The sequence shown here is derived from an EMBL/GenBank/DDBJ whole genome shotgun (WGS) entry which is preliminary data.</text>
</comment>
<gene>
    <name evidence="1" type="ORF">EV655_11013</name>
</gene>
<dbReference type="InterPro" id="IPR022452">
    <property type="entry name" value="MqsA"/>
</dbReference>
<dbReference type="OrthoDB" id="7349669at2"/>
<dbReference type="EMBL" id="SLWW01000010">
    <property type="protein sequence ID" value="TCO70249.1"/>
    <property type="molecule type" value="Genomic_DNA"/>
</dbReference>
<accession>A0A4R2KI84</accession>
<name>A0A4R2KI84_9RHOB</name>
<dbReference type="AlphaFoldDB" id="A0A4R2KI84"/>
<evidence type="ECO:0000313" key="2">
    <source>
        <dbReference type="Proteomes" id="UP000295142"/>
    </source>
</evidence>
<keyword evidence="2" id="KW-1185">Reference proteome</keyword>
<dbReference type="InterPro" id="IPR032758">
    <property type="entry name" value="MqsA/HigA-2"/>
</dbReference>
<organism evidence="1 2">
    <name type="scientific">Rhodovulum euryhalinum</name>
    <dbReference type="NCBI Taxonomy" id="35805"/>
    <lineage>
        <taxon>Bacteria</taxon>
        <taxon>Pseudomonadati</taxon>
        <taxon>Pseudomonadota</taxon>
        <taxon>Alphaproteobacteria</taxon>
        <taxon>Rhodobacterales</taxon>
        <taxon>Paracoccaceae</taxon>
        <taxon>Rhodovulum</taxon>
    </lineage>
</organism>
<dbReference type="InterPro" id="IPR001387">
    <property type="entry name" value="Cro/C1-type_HTH"/>
</dbReference>
<reference evidence="1 2" key="1">
    <citation type="submission" date="2019-03" db="EMBL/GenBank/DDBJ databases">
        <title>Genomic Encyclopedia of Type Strains, Phase IV (KMG-IV): sequencing the most valuable type-strain genomes for metagenomic binning, comparative biology and taxonomic classification.</title>
        <authorList>
            <person name="Goeker M."/>
        </authorList>
    </citation>
    <scope>NUCLEOTIDE SEQUENCE [LARGE SCALE GENOMIC DNA]</scope>
    <source>
        <strain evidence="1 2">DSM 4868</strain>
    </source>
</reference>
<dbReference type="Pfam" id="PF15731">
    <property type="entry name" value="MqsA_antitoxin"/>
    <property type="match status" value="1"/>
</dbReference>
<proteinExistence type="predicted"/>
<dbReference type="RefSeq" id="WP_132545427.1">
    <property type="nucleotide sequence ID" value="NZ_SLWW01000010.1"/>
</dbReference>
<dbReference type="NCBIfam" id="TIGR03830">
    <property type="entry name" value="CxxCG_CxxCG_HTH"/>
    <property type="match status" value="1"/>
</dbReference>
<dbReference type="Proteomes" id="UP000295142">
    <property type="component" value="Unassembled WGS sequence"/>
</dbReference>